<sequence length="61" mass="6483">MTKLTINDLSVSADLDSRAMSVVRGGTKAFAMPAFFGPSFSFASNELNFVTVHPATTARNS</sequence>
<reference evidence="1 2" key="1">
    <citation type="submission" date="2020-02" db="EMBL/GenBank/DDBJ databases">
        <authorList>
            <person name="Kim M.K."/>
        </authorList>
    </citation>
    <scope>NUCLEOTIDE SEQUENCE [LARGE SCALE GENOMIC DNA]</scope>
    <source>
        <strain evidence="1 2">17J57-3</strain>
    </source>
</reference>
<evidence type="ECO:0000313" key="2">
    <source>
        <dbReference type="Proteomes" id="UP000482155"/>
    </source>
</evidence>
<organism evidence="1 2">
    <name type="scientific">Noviherbaspirillum galbum</name>
    <dbReference type="NCBI Taxonomy" id="2709383"/>
    <lineage>
        <taxon>Bacteria</taxon>
        <taxon>Pseudomonadati</taxon>
        <taxon>Pseudomonadota</taxon>
        <taxon>Betaproteobacteria</taxon>
        <taxon>Burkholderiales</taxon>
        <taxon>Oxalobacteraceae</taxon>
        <taxon>Noviherbaspirillum</taxon>
    </lineage>
</organism>
<dbReference type="AlphaFoldDB" id="A0A6B3SK64"/>
<accession>A0A6B3SK64</accession>
<protein>
    <submittedName>
        <fullName evidence="1">Uncharacterized protein</fullName>
    </submittedName>
</protein>
<proteinExistence type="predicted"/>
<comment type="caution">
    <text evidence="1">The sequence shown here is derived from an EMBL/GenBank/DDBJ whole genome shotgun (WGS) entry which is preliminary data.</text>
</comment>
<gene>
    <name evidence="1" type="ORF">G3574_07650</name>
</gene>
<evidence type="ECO:0000313" key="1">
    <source>
        <dbReference type="EMBL" id="NEX60948.1"/>
    </source>
</evidence>
<dbReference type="RefSeq" id="WP_163961686.1">
    <property type="nucleotide sequence ID" value="NZ_JAAIVB010000022.1"/>
</dbReference>
<dbReference type="Proteomes" id="UP000482155">
    <property type="component" value="Unassembled WGS sequence"/>
</dbReference>
<name>A0A6B3SK64_9BURK</name>
<keyword evidence="2" id="KW-1185">Reference proteome</keyword>
<dbReference type="EMBL" id="JAAIVB010000022">
    <property type="protein sequence ID" value="NEX60948.1"/>
    <property type="molecule type" value="Genomic_DNA"/>
</dbReference>